<organism evidence="2 3">
    <name type="scientific">Sphingomonas lenta</name>
    <dbReference type="NCBI Taxonomy" id="1141887"/>
    <lineage>
        <taxon>Bacteria</taxon>
        <taxon>Pseudomonadati</taxon>
        <taxon>Pseudomonadota</taxon>
        <taxon>Alphaproteobacteria</taxon>
        <taxon>Sphingomonadales</taxon>
        <taxon>Sphingomonadaceae</taxon>
        <taxon>Sphingomonas</taxon>
    </lineage>
</organism>
<keyword evidence="1" id="KW-0812">Transmembrane</keyword>
<evidence type="ECO:0000256" key="1">
    <source>
        <dbReference type="SAM" id="Phobius"/>
    </source>
</evidence>
<protein>
    <recommendedName>
        <fullName evidence="4">Ribbon-helix-helix protein CopG domain-containing protein</fullName>
    </recommendedName>
</protein>
<gene>
    <name evidence="2" type="ORF">CKY28_17480</name>
</gene>
<dbReference type="RefSeq" id="WP_095999684.1">
    <property type="nucleotide sequence ID" value="NZ_NSLI01000007.1"/>
</dbReference>
<reference evidence="3" key="1">
    <citation type="submission" date="2017-09" db="EMBL/GenBank/DDBJ databases">
        <authorList>
            <person name="Feng G."/>
            <person name="Zhu H."/>
        </authorList>
    </citation>
    <scope>NUCLEOTIDE SEQUENCE [LARGE SCALE GENOMIC DNA]</scope>
    <source>
        <strain evidence="3">1PNM-20</strain>
    </source>
</reference>
<dbReference type="OrthoDB" id="7577047at2"/>
<sequence>MTVQINIRMSDEDAAEYDRWAAERDLERSAIVREILAEGLLARREGRAMFVAEKPALRPEDLTAMRTMMVNAIMEFERIATDVAKQKAELSKLERDDAAAMARVRGELFAGVPERITASLNPIRAEMDAMVERIENQPRLDAIDARQREHTEALKANTAAIERWAKEPRTQTMYNIGLGDWRGGMLASAWGILVIGAMGFYFALAAILPSRFLATPTGNRLLGGGDTGICRLVDYQYGTTACGVKVAGREVTVTAYVPRAVRGGGR</sequence>
<keyword evidence="3" id="KW-1185">Reference proteome</keyword>
<evidence type="ECO:0008006" key="4">
    <source>
        <dbReference type="Google" id="ProtNLM"/>
    </source>
</evidence>
<accession>A0A2A2SB01</accession>
<dbReference type="AlphaFoldDB" id="A0A2A2SB01"/>
<dbReference type="Proteomes" id="UP000218151">
    <property type="component" value="Unassembled WGS sequence"/>
</dbReference>
<proteinExistence type="predicted"/>
<keyword evidence="1" id="KW-1133">Transmembrane helix</keyword>
<name>A0A2A2SB01_9SPHN</name>
<keyword evidence="1" id="KW-0472">Membrane</keyword>
<comment type="caution">
    <text evidence="2">The sequence shown here is derived from an EMBL/GenBank/DDBJ whole genome shotgun (WGS) entry which is preliminary data.</text>
</comment>
<evidence type="ECO:0000313" key="3">
    <source>
        <dbReference type="Proteomes" id="UP000218151"/>
    </source>
</evidence>
<feature type="transmembrane region" description="Helical" evidence="1">
    <location>
        <begin position="186"/>
        <end position="208"/>
    </location>
</feature>
<evidence type="ECO:0000313" key="2">
    <source>
        <dbReference type="EMBL" id="PAX06393.1"/>
    </source>
</evidence>
<dbReference type="EMBL" id="NSLI01000007">
    <property type="protein sequence ID" value="PAX06393.1"/>
    <property type="molecule type" value="Genomic_DNA"/>
</dbReference>